<dbReference type="Pfam" id="PF08241">
    <property type="entry name" value="Methyltransf_11"/>
    <property type="match status" value="1"/>
</dbReference>
<evidence type="ECO:0000259" key="2">
    <source>
        <dbReference type="Pfam" id="PF08241"/>
    </source>
</evidence>
<dbReference type="RefSeq" id="WP_184326317.1">
    <property type="nucleotide sequence ID" value="NZ_JACHLZ010000001.1"/>
</dbReference>
<dbReference type="EMBL" id="JACHLZ010000001">
    <property type="protein sequence ID" value="MBB5833106.1"/>
    <property type="molecule type" value="Genomic_DNA"/>
</dbReference>
<dbReference type="PANTHER" id="PTHR43591:SF24">
    <property type="entry name" value="2-METHOXY-6-POLYPRENYL-1,4-BENZOQUINOL METHYLASE, MITOCHONDRIAL"/>
    <property type="match status" value="1"/>
</dbReference>
<keyword evidence="3" id="KW-0830">Ubiquinone</keyword>
<dbReference type="Gene3D" id="3.40.50.150">
    <property type="entry name" value="Vaccinia Virus protein VP39"/>
    <property type="match status" value="1"/>
</dbReference>
<dbReference type="InterPro" id="IPR013216">
    <property type="entry name" value="Methyltransf_11"/>
</dbReference>
<accession>A0A841AE52</accession>
<evidence type="ECO:0000313" key="4">
    <source>
        <dbReference type="Proteomes" id="UP000588158"/>
    </source>
</evidence>
<keyword evidence="4" id="KW-1185">Reference proteome</keyword>
<dbReference type="GO" id="GO:0032259">
    <property type="term" value="P:methylation"/>
    <property type="evidence" value="ECO:0007669"/>
    <property type="project" value="UniProtKB-KW"/>
</dbReference>
<keyword evidence="3" id="KW-0489">Methyltransferase</keyword>
<keyword evidence="3" id="KW-0808">Transferase</keyword>
<dbReference type="InterPro" id="IPR029063">
    <property type="entry name" value="SAM-dependent_MTases_sf"/>
</dbReference>
<name>A0A841AE52_9MICO</name>
<protein>
    <submittedName>
        <fullName evidence="3">Ubiquinone/menaquinone biosynthesis C-methylase UbiE</fullName>
    </submittedName>
</protein>
<dbReference type="GO" id="GO:0008757">
    <property type="term" value="F:S-adenosylmethionine-dependent methyltransferase activity"/>
    <property type="evidence" value="ECO:0007669"/>
    <property type="project" value="InterPro"/>
</dbReference>
<proteinExistence type="predicted"/>
<reference evidence="3 4" key="1">
    <citation type="submission" date="2020-08" db="EMBL/GenBank/DDBJ databases">
        <title>Sequencing the genomes of 1000 actinobacteria strains.</title>
        <authorList>
            <person name="Klenk H.-P."/>
        </authorList>
    </citation>
    <scope>NUCLEOTIDE SEQUENCE [LARGE SCALE GENOMIC DNA]</scope>
    <source>
        <strain evidence="3 4">DSM 28796</strain>
    </source>
</reference>
<gene>
    <name evidence="3" type="ORF">HNR70_002919</name>
</gene>
<dbReference type="SUPFAM" id="SSF53335">
    <property type="entry name" value="S-adenosyl-L-methionine-dependent methyltransferases"/>
    <property type="match status" value="1"/>
</dbReference>
<dbReference type="AlphaFoldDB" id="A0A841AE52"/>
<dbReference type="PANTHER" id="PTHR43591">
    <property type="entry name" value="METHYLTRANSFERASE"/>
    <property type="match status" value="1"/>
</dbReference>
<sequence>MAAYTHGYGEAALGSHRARTAANSAAHLLPHLRTGQRLLDVGSGAGTITADLARLVGPEHLVALEVAEESAALTRAELDRQGLLACPGANGEPSADGEAHGAASDGHARPGAEVVVGDAHDLPFEDGTFDVVHAHQVLQHVADPVGVLRELRRVTRPGGLVAVRDSDYEGFRWWPDLPGLSRWRELYLRAARTNGGTPDAGRRLLAWAHAAGFTDVEPSTSTWLYATPESRESWAASWAGRITSPPLAAQLEREGWADEAEREEIAETFRRWSADPDGWFTLLHGEILARV</sequence>
<organism evidence="3 4">
    <name type="scientific">Brachybacterium aquaticum</name>
    <dbReference type="NCBI Taxonomy" id="1432564"/>
    <lineage>
        <taxon>Bacteria</taxon>
        <taxon>Bacillati</taxon>
        <taxon>Actinomycetota</taxon>
        <taxon>Actinomycetes</taxon>
        <taxon>Micrococcales</taxon>
        <taxon>Dermabacteraceae</taxon>
        <taxon>Brachybacterium</taxon>
    </lineage>
</organism>
<feature type="domain" description="Methyltransferase type 11" evidence="2">
    <location>
        <begin position="39"/>
        <end position="162"/>
    </location>
</feature>
<comment type="caution">
    <text evidence="3">The sequence shown here is derived from an EMBL/GenBank/DDBJ whole genome shotgun (WGS) entry which is preliminary data.</text>
</comment>
<dbReference type="Proteomes" id="UP000588158">
    <property type="component" value="Unassembled WGS sequence"/>
</dbReference>
<evidence type="ECO:0000256" key="1">
    <source>
        <dbReference type="SAM" id="MobiDB-lite"/>
    </source>
</evidence>
<dbReference type="CDD" id="cd02440">
    <property type="entry name" value="AdoMet_MTases"/>
    <property type="match status" value="1"/>
</dbReference>
<evidence type="ECO:0000313" key="3">
    <source>
        <dbReference type="EMBL" id="MBB5833106.1"/>
    </source>
</evidence>
<feature type="region of interest" description="Disordered" evidence="1">
    <location>
        <begin position="84"/>
        <end position="109"/>
    </location>
</feature>